<evidence type="ECO:0000313" key="3">
    <source>
        <dbReference type="Proteomes" id="UP000091857"/>
    </source>
</evidence>
<protein>
    <recommendedName>
        <fullName evidence="4">BHLH domain-containing protein</fullName>
    </recommendedName>
</protein>
<sequence>MVKGNLLPPDYTSQLPIFNCMSTSVEPVQPGCLPAFVNSGLYTFSANTMTSGMGVPYIPGLNTQQSNGAQGFSQRVRPVFQNLLPAVNPYLKEKLSAFGGEVAPNGIPGCQRRFFIFDQSGNETRLRHSSYFPIDGKPTIAARKRIGDSYLHYEDHAAKVNQINETVLKEVSDENHLSGEESEMHEDTEEINALLYSDDDDDYDDNDSGGDDEVISTGHSPIKIRSCETRGQVDEITEEVPSSDAQSKRRKLLDGGYKCTLLADTAGTTKVTGVHVCDDDDESSYAIGQNREEERHAIRGSKQLKKDKVHATLKILESIIPGAKYKDPLVVLDLAINYLESLKFKAFSRS</sequence>
<dbReference type="Gramene" id="Manes.07G037000.1.v8.1">
    <property type="protein sequence ID" value="Manes.07G037000.1.v8.1.CDS.1"/>
    <property type="gene ID" value="Manes.07G037000.v8.1"/>
</dbReference>
<organism evidence="2 3">
    <name type="scientific">Manihot esculenta</name>
    <name type="common">Cassava</name>
    <name type="synonym">Jatropha manihot</name>
    <dbReference type="NCBI Taxonomy" id="3983"/>
    <lineage>
        <taxon>Eukaryota</taxon>
        <taxon>Viridiplantae</taxon>
        <taxon>Streptophyta</taxon>
        <taxon>Embryophyta</taxon>
        <taxon>Tracheophyta</taxon>
        <taxon>Spermatophyta</taxon>
        <taxon>Magnoliopsida</taxon>
        <taxon>eudicotyledons</taxon>
        <taxon>Gunneridae</taxon>
        <taxon>Pentapetalae</taxon>
        <taxon>rosids</taxon>
        <taxon>fabids</taxon>
        <taxon>Malpighiales</taxon>
        <taxon>Euphorbiaceae</taxon>
        <taxon>Crotonoideae</taxon>
        <taxon>Manihoteae</taxon>
        <taxon>Manihot</taxon>
    </lineage>
</organism>
<proteinExistence type="predicted"/>
<dbReference type="OrthoDB" id="777433at2759"/>
<evidence type="ECO:0000313" key="2">
    <source>
        <dbReference type="EMBL" id="OAY45163.1"/>
    </source>
</evidence>
<feature type="compositionally biased region" description="Acidic residues" evidence="1">
    <location>
        <begin position="197"/>
        <end position="214"/>
    </location>
</feature>
<reference evidence="3" key="1">
    <citation type="journal article" date="2016" name="Nat. Biotechnol.">
        <title>Sequencing wild and cultivated cassava and related species reveals extensive interspecific hybridization and genetic diversity.</title>
        <authorList>
            <person name="Bredeson J.V."/>
            <person name="Lyons J.B."/>
            <person name="Prochnik S.E."/>
            <person name="Wu G.A."/>
            <person name="Ha C.M."/>
            <person name="Edsinger-Gonzales E."/>
            <person name="Grimwood J."/>
            <person name="Schmutz J."/>
            <person name="Rabbi I.Y."/>
            <person name="Egesi C."/>
            <person name="Nauluvula P."/>
            <person name="Lebot V."/>
            <person name="Ndunguru J."/>
            <person name="Mkamilo G."/>
            <person name="Bart R.S."/>
            <person name="Setter T.L."/>
            <person name="Gleadow R.M."/>
            <person name="Kulakow P."/>
            <person name="Ferguson M.E."/>
            <person name="Rounsley S."/>
            <person name="Rokhsar D.S."/>
        </authorList>
    </citation>
    <scope>NUCLEOTIDE SEQUENCE [LARGE SCALE GENOMIC DNA]</scope>
    <source>
        <strain evidence="3">cv. AM560-2</strain>
    </source>
</reference>
<dbReference type="EMBL" id="CM004393">
    <property type="protein sequence ID" value="OAY45163.1"/>
    <property type="molecule type" value="Genomic_DNA"/>
</dbReference>
<evidence type="ECO:0000256" key="1">
    <source>
        <dbReference type="SAM" id="MobiDB-lite"/>
    </source>
</evidence>
<dbReference type="STRING" id="3983.A0A2C9VI85"/>
<dbReference type="OMA" id="PRQPECL"/>
<dbReference type="PANTHER" id="PTHR36066:SF8">
    <property type="entry name" value="TRANSCRIPTION FACTOR SAC51"/>
    <property type="match status" value="1"/>
</dbReference>
<name>A0A2C9VI85_MANES</name>
<feature type="region of interest" description="Disordered" evidence="1">
    <location>
        <begin position="197"/>
        <end position="221"/>
    </location>
</feature>
<gene>
    <name evidence="2" type="ORF">MANES_07G037000v8</name>
</gene>
<dbReference type="InterPro" id="IPR037546">
    <property type="entry name" value="SAC51-like"/>
</dbReference>
<dbReference type="AlphaFoldDB" id="A0A2C9VI85"/>
<comment type="caution">
    <text evidence="2">The sequence shown here is derived from an EMBL/GenBank/DDBJ whole genome shotgun (WGS) entry which is preliminary data.</text>
</comment>
<keyword evidence="3" id="KW-1185">Reference proteome</keyword>
<accession>A0A2C9VI85</accession>
<evidence type="ECO:0008006" key="4">
    <source>
        <dbReference type="Google" id="ProtNLM"/>
    </source>
</evidence>
<dbReference type="PANTHER" id="PTHR36066">
    <property type="entry name" value="TRANSCRIPTION FACTOR BHLH145"/>
    <property type="match status" value="1"/>
</dbReference>
<dbReference type="Pfam" id="PF23173">
    <property type="entry name" value="bHLH_SAC51"/>
    <property type="match status" value="1"/>
</dbReference>
<dbReference type="Proteomes" id="UP000091857">
    <property type="component" value="Chromosome 7"/>
</dbReference>